<name>A0A087RZB1_9ARCH</name>
<accession>A0A087RZB1</accession>
<dbReference type="EMBL" id="JOSZ01000013">
    <property type="protein sequence ID" value="KFM18815.1"/>
    <property type="molecule type" value="Genomic_DNA"/>
</dbReference>
<gene>
    <name evidence="1" type="ORF">AAA799P11_00936</name>
</gene>
<proteinExistence type="predicted"/>
<evidence type="ECO:0000313" key="1">
    <source>
        <dbReference type="EMBL" id="KFM18815.1"/>
    </source>
</evidence>
<dbReference type="AlphaFoldDB" id="A0A087RZB1"/>
<sequence length="110" mass="12806">MKYLDNQTIIKLSEIMGKTIGKSMSLAMRGVYDLDSWLDILNCRAKAAGFKFQKINSDDKIKIIVNHNMGQKWSLWYKHFYTSVIHDLGYKVDFETTNDVVVYTVFNNKT</sequence>
<dbReference type="Proteomes" id="UP000029387">
    <property type="component" value="Unassembled WGS sequence"/>
</dbReference>
<comment type="caution">
    <text evidence="1">The sequence shown here is derived from an EMBL/GenBank/DDBJ whole genome shotgun (WGS) entry which is preliminary data.</text>
</comment>
<organism evidence="1 2">
    <name type="scientific">Marine Group I thaumarchaeote SCGC AAA799-P11</name>
    <dbReference type="NCBI Taxonomy" id="1502295"/>
    <lineage>
        <taxon>Archaea</taxon>
        <taxon>Nitrososphaerota</taxon>
        <taxon>Marine Group I</taxon>
    </lineage>
</organism>
<keyword evidence="2" id="KW-1185">Reference proteome</keyword>
<evidence type="ECO:0000313" key="2">
    <source>
        <dbReference type="Proteomes" id="UP000029387"/>
    </source>
</evidence>
<reference evidence="1 2" key="1">
    <citation type="submission" date="2014-06" db="EMBL/GenBank/DDBJ databases">
        <authorList>
            <person name="Ngugi D.K."/>
            <person name="Blom J."/>
            <person name="Alam I."/>
            <person name="Rashid M."/>
            <person name="Baalawi W."/>
            <person name="Zhang G."/>
            <person name="Hikmawan T."/>
            <person name="Guan Y."/>
            <person name="Antunes A."/>
            <person name="Siam R."/>
            <person name="El-Dorry H."/>
            <person name="Bajic V."/>
            <person name="Stingl U."/>
        </authorList>
    </citation>
    <scope>NUCLEOTIDE SEQUENCE [LARGE SCALE GENOMIC DNA]</scope>
    <source>
        <strain evidence="1">SCGC AAA799-P11</strain>
    </source>
</reference>
<protein>
    <submittedName>
        <fullName evidence="1">Uncharacterized protein</fullName>
    </submittedName>
</protein>